<dbReference type="InterPro" id="IPR019828">
    <property type="entry name" value="Lysyl_oxidase_CS"/>
</dbReference>
<dbReference type="GeneID" id="108674086"/>
<evidence type="ECO:0000256" key="12">
    <source>
        <dbReference type="ARBA" id="ARBA00022989"/>
    </source>
</evidence>
<keyword evidence="11" id="KW-0801">TPQ</keyword>
<keyword evidence="8" id="KW-0479">Metal-binding</keyword>
<feature type="disulfide bond" evidence="21">
    <location>
        <begin position="154"/>
        <end position="164"/>
    </location>
</feature>
<dbReference type="Gene3D" id="3.10.250.10">
    <property type="entry name" value="SRCR-like domain"/>
    <property type="match status" value="2"/>
</dbReference>
<dbReference type="GO" id="GO:0005507">
    <property type="term" value="F:copper ion binding"/>
    <property type="evidence" value="ECO:0007669"/>
    <property type="project" value="InterPro"/>
</dbReference>
<evidence type="ECO:0000256" key="9">
    <source>
        <dbReference type="ARBA" id="ARBA00022729"/>
    </source>
</evidence>
<dbReference type="PANTHER" id="PTHR45817:SF4">
    <property type="entry name" value="LYSYL OXIDASE-LIKE-RELATED"/>
    <property type="match status" value="1"/>
</dbReference>
<dbReference type="GO" id="GO:0005615">
    <property type="term" value="C:extracellular space"/>
    <property type="evidence" value="ECO:0007669"/>
    <property type="project" value="TreeGrafter"/>
</dbReference>
<feature type="domain" description="SRCR" evidence="24">
    <location>
        <begin position="229"/>
        <end position="338"/>
    </location>
</feature>
<dbReference type="SMART" id="SM00202">
    <property type="entry name" value="SR"/>
    <property type="match status" value="2"/>
</dbReference>
<protein>
    <recommendedName>
        <fullName evidence="19">protein-lysine 6-oxidase</fullName>
        <ecNumber evidence="19">1.4.3.13</ecNumber>
    </recommendedName>
</protein>
<evidence type="ECO:0000313" key="26">
    <source>
        <dbReference type="RefSeq" id="XP_018017478.1"/>
    </source>
</evidence>
<dbReference type="InterPro" id="IPR001695">
    <property type="entry name" value="Lysyl_oxidase"/>
</dbReference>
<evidence type="ECO:0000256" key="22">
    <source>
        <dbReference type="SAM" id="MobiDB-lite"/>
    </source>
</evidence>
<dbReference type="PRINTS" id="PR00258">
    <property type="entry name" value="SPERACTRCPTR"/>
</dbReference>
<comment type="similarity">
    <text evidence="4">Belongs to the lysyl oxidase family.</text>
</comment>
<keyword evidence="10" id="KW-0677">Repeat</keyword>
<evidence type="ECO:0000256" key="4">
    <source>
        <dbReference type="ARBA" id="ARBA00007492"/>
    </source>
</evidence>
<dbReference type="PROSITE" id="PS00420">
    <property type="entry name" value="SRCR_1"/>
    <property type="match status" value="1"/>
</dbReference>
<comment type="caution">
    <text evidence="21">Lacks conserved residue(s) required for the propagation of feature annotation.</text>
</comment>
<feature type="disulfide bond" evidence="21">
    <location>
        <begin position="300"/>
        <end position="310"/>
    </location>
</feature>
<evidence type="ECO:0000256" key="18">
    <source>
        <dbReference type="ARBA" id="ARBA00023180"/>
    </source>
</evidence>
<evidence type="ECO:0000256" key="6">
    <source>
        <dbReference type="ARBA" id="ARBA00022525"/>
    </source>
</evidence>
<evidence type="ECO:0000259" key="24">
    <source>
        <dbReference type="PROSITE" id="PS50287"/>
    </source>
</evidence>
<dbReference type="InterPro" id="IPR050912">
    <property type="entry name" value="LOX-like_protein"/>
</dbReference>
<dbReference type="OMA" id="HMCHMHF"/>
<evidence type="ECO:0000256" key="19">
    <source>
        <dbReference type="ARBA" id="ARBA00038869"/>
    </source>
</evidence>
<keyword evidence="13" id="KW-0560">Oxidoreductase</keyword>
<dbReference type="KEGG" id="hazt:108674086"/>
<evidence type="ECO:0000256" key="11">
    <source>
        <dbReference type="ARBA" id="ARBA00022772"/>
    </source>
</evidence>
<dbReference type="OrthoDB" id="547291at2759"/>
<evidence type="ECO:0000256" key="14">
    <source>
        <dbReference type="ARBA" id="ARBA00023008"/>
    </source>
</evidence>
<keyword evidence="7 23" id="KW-0812">Transmembrane</keyword>
<evidence type="ECO:0000256" key="23">
    <source>
        <dbReference type="SAM" id="Phobius"/>
    </source>
</evidence>
<evidence type="ECO:0000256" key="13">
    <source>
        <dbReference type="ARBA" id="ARBA00023002"/>
    </source>
</evidence>
<dbReference type="Pfam" id="PF01186">
    <property type="entry name" value="Lysyl_oxidase"/>
    <property type="match status" value="1"/>
</dbReference>
<evidence type="ECO:0000256" key="10">
    <source>
        <dbReference type="ARBA" id="ARBA00022737"/>
    </source>
</evidence>
<dbReference type="PROSITE" id="PS00926">
    <property type="entry name" value="LYSYL_OXIDASE"/>
    <property type="match status" value="1"/>
</dbReference>
<keyword evidence="14" id="KW-0186">Copper</keyword>
<dbReference type="EC" id="1.4.3.13" evidence="19"/>
<comment type="subcellular location">
    <subcellularLocation>
        <location evidence="2">Membrane</location>
        <topology evidence="2">Single-pass membrane protein</topology>
    </subcellularLocation>
    <subcellularLocation>
        <location evidence="3">Secreted</location>
        <location evidence="3">Extracellular space</location>
    </subcellularLocation>
</comment>
<dbReference type="GO" id="GO:0004720">
    <property type="term" value="F:protein-lysine 6-oxidase activity"/>
    <property type="evidence" value="ECO:0007669"/>
    <property type="project" value="UniProtKB-EC"/>
</dbReference>
<evidence type="ECO:0000256" key="3">
    <source>
        <dbReference type="ARBA" id="ARBA00004239"/>
    </source>
</evidence>
<keyword evidence="25" id="KW-1185">Reference proteome</keyword>
<dbReference type="Pfam" id="PF00530">
    <property type="entry name" value="SRCR"/>
    <property type="match status" value="2"/>
</dbReference>
<comment type="catalytic activity">
    <reaction evidence="20">
        <text>L-lysyl-[protein] + O2 + H2O = (S)-2-amino-6-oxohexanoyl-[protein] + H2O2 + NH4(+)</text>
        <dbReference type="Rhea" id="RHEA:24544"/>
        <dbReference type="Rhea" id="RHEA-COMP:9752"/>
        <dbReference type="Rhea" id="RHEA-COMP:12448"/>
        <dbReference type="ChEBI" id="CHEBI:15377"/>
        <dbReference type="ChEBI" id="CHEBI:15379"/>
        <dbReference type="ChEBI" id="CHEBI:16240"/>
        <dbReference type="ChEBI" id="CHEBI:28938"/>
        <dbReference type="ChEBI" id="CHEBI:29969"/>
        <dbReference type="ChEBI" id="CHEBI:131803"/>
        <dbReference type="EC" id="1.4.3.13"/>
    </reaction>
</comment>
<evidence type="ECO:0000256" key="1">
    <source>
        <dbReference type="ARBA" id="ARBA00001935"/>
    </source>
</evidence>
<sequence>MLPKKLLVYVIIAMLVVSLVADEASAVKRRRRRRRRNRPEDINAVRRGARRNGRRLRHATSRREEFVKRRLRKFRNRDGDYEGKTRLVDGRAEFEGNVEIYHDGKWGNVCDDEWDLREGEIVCKGLGFPDVNQVTYNGFYGHIRHQYWLDNLFCFGNEKNISSCKHDGWGKHDCQPDEAAGVVCMTHFSTTTEPPTTTAAVPLIPIRDEPANVKRSRLQDTLGGDSMELSVAGGRVPEEGRVEIFMPGSNSSGLICGDGWSLLEAAVVCRQLGYGYAQSAPSTGFFGGNMTQIVLSGVKCRGNEERLDECLHAVPQEPGLVKCLGPPGDLNIAGVTCVQKMADLVPDTHELMRSVHLEDKQLFFLQCAMEENCLASTAYEKEQKMGYGWHLETRRLLRFTARIANQGDDAFLPFLPKHYWEWHHCHMHYHSMEVFAHYDIMDAKGKKVAEGHKASFCLEDNNCLPGIEPYYKCANFGDQGISPGCTDTYAYNIDCQWVDITDLEPGDYTFKLSVNPDMKVGEQSFDNNVAVCRLQYTTTSAWLGNCSLHAPHNLPPYPDVAVNLI</sequence>
<dbReference type="SUPFAM" id="SSF56487">
    <property type="entry name" value="SRCR-like"/>
    <property type="match status" value="2"/>
</dbReference>
<dbReference type="InterPro" id="IPR001190">
    <property type="entry name" value="SRCR"/>
</dbReference>
<keyword evidence="9" id="KW-0732">Signal</keyword>
<evidence type="ECO:0000256" key="2">
    <source>
        <dbReference type="ARBA" id="ARBA00004167"/>
    </source>
</evidence>
<evidence type="ECO:0000256" key="17">
    <source>
        <dbReference type="ARBA" id="ARBA00023170"/>
    </source>
</evidence>
<keyword evidence="18" id="KW-0325">Glycoprotein</keyword>
<dbReference type="RefSeq" id="XP_018017478.1">
    <property type="nucleotide sequence ID" value="XM_018161989.2"/>
</dbReference>
<dbReference type="CTD" id="4017"/>
<evidence type="ECO:0000256" key="7">
    <source>
        <dbReference type="ARBA" id="ARBA00022692"/>
    </source>
</evidence>
<dbReference type="GO" id="GO:0016020">
    <property type="term" value="C:membrane"/>
    <property type="evidence" value="ECO:0007669"/>
    <property type="project" value="UniProtKB-SubCell"/>
</dbReference>
<keyword evidence="17" id="KW-0675">Receptor</keyword>
<dbReference type="AlphaFoldDB" id="A0A8B7NUR5"/>
<gene>
    <name evidence="26" type="primary">LOC108674086</name>
</gene>
<evidence type="ECO:0000256" key="21">
    <source>
        <dbReference type="PROSITE-ProRule" id="PRU00196"/>
    </source>
</evidence>
<keyword evidence="5" id="KW-0886">LTQ</keyword>
<feature type="region of interest" description="Disordered" evidence="22">
    <location>
        <begin position="31"/>
        <end position="54"/>
    </location>
</feature>
<name>A0A8B7NUR5_HYAAZ</name>
<dbReference type="PROSITE" id="PS50287">
    <property type="entry name" value="SRCR_2"/>
    <property type="match status" value="2"/>
</dbReference>
<keyword evidence="16 21" id="KW-1015">Disulfide bond</keyword>
<evidence type="ECO:0000256" key="15">
    <source>
        <dbReference type="ARBA" id="ARBA00023136"/>
    </source>
</evidence>
<dbReference type="InterPro" id="IPR036772">
    <property type="entry name" value="SRCR-like_dom_sf"/>
</dbReference>
<reference evidence="26" key="1">
    <citation type="submission" date="2025-08" db="UniProtKB">
        <authorList>
            <consortium name="RefSeq"/>
        </authorList>
    </citation>
    <scope>IDENTIFICATION</scope>
    <source>
        <tissue evidence="26">Whole organism</tissue>
    </source>
</reference>
<proteinExistence type="inferred from homology"/>
<evidence type="ECO:0000313" key="25">
    <source>
        <dbReference type="Proteomes" id="UP000694843"/>
    </source>
</evidence>
<dbReference type="PRINTS" id="PR00074">
    <property type="entry name" value="LYSYLOXIDASE"/>
</dbReference>
<evidence type="ECO:0000256" key="8">
    <source>
        <dbReference type="ARBA" id="ARBA00022723"/>
    </source>
</evidence>
<comment type="cofactor">
    <cofactor evidence="1">
        <name>Cu cation</name>
        <dbReference type="ChEBI" id="CHEBI:23378"/>
    </cofactor>
</comment>
<dbReference type="FunFam" id="3.10.250.10:FF:000016">
    <property type="entry name" value="Scavenger receptor cysteine-rich protein type 12"/>
    <property type="match status" value="1"/>
</dbReference>
<dbReference type="PANTHER" id="PTHR45817">
    <property type="entry name" value="LYSYL OXIDASE-LIKE-RELATED"/>
    <property type="match status" value="1"/>
</dbReference>
<keyword evidence="12 23" id="KW-1133">Transmembrane helix</keyword>
<organism evidence="25 26">
    <name type="scientific">Hyalella azteca</name>
    <name type="common">Amphipod</name>
    <dbReference type="NCBI Taxonomy" id="294128"/>
    <lineage>
        <taxon>Eukaryota</taxon>
        <taxon>Metazoa</taxon>
        <taxon>Ecdysozoa</taxon>
        <taxon>Arthropoda</taxon>
        <taxon>Crustacea</taxon>
        <taxon>Multicrustacea</taxon>
        <taxon>Malacostraca</taxon>
        <taxon>Eumalacostraca</taxon>
        <taxon>Peracarida</taxon>
        <taxon>Amphipoda</taxon>
        <taxon>Senticaudata</taxon>
        <taxon>Talitrida</taxon>
        <taxon>Talitroidea</taxon>
        <taxon>Hyalellidae</taxon>
        <taxon>Hyalella</taxon>
    </lineage>
</organism>
<keyword evidence="15 23" id="KW-0472">Membrane</keyword>
<dbReference type="FunFam" id="3.10.250.10:FF:000007">
    <property type="entry name" value="Soluble scavenger receptor cysteine-rich domain-containing protein SSC5D"/>
    <property type="match status" value="1"/>
</dbReference>
<feature type="domain" description="SRCR" evidence="24">
    <location>
        <begin position="85"/>
        <end position="185"/>
    </location>
</feature>
<feature type="disulfide bond" evidence="21">
    <location>
        <begin position="110"/>
        <end position="174"/>
    </location>
</feature>
<evidence type="ECO:0000256" key="16">
    <source>
        <dbReference type="ARBA" id="ARBA00023157"/>
    </source>
</evidence>
<keyword evidence="6" id="KW-0964">Secreted</keyword>
<feature type="disulfide bond" evidence="21">
    <location>
        <begin position="123"/>
        <end position="184"/>
    </location>
</feature>
<accession>A0A8B7NUR5</accession>
<evidence type="ECO:0000256" key="20">
    <source>
        <dbReference type="ARBA" id="ARBA00047861"/>
    </source>
</evidence>
<feature type="transmembrane region" description="Helical" evidence="23">
    <location>
        <begin position="6"/>
        <end position="27"/>
    </location>
</feature>
<evidence type="ECO:0000256" key="5">
    <source>
        <dbReference type="ARBA" id="ARBA00022477"/>
    </source>
</evidence>
<dbReference type="Proteomes" id="UP000694843">
    <property type="component" value="Unplaced"/>
</dbReference>